<evidence type="ECO:0000256" key="3">
    <source>
        <dbReference type="SAM" id="SignalP"/>
    </source>
</evidence>
<dbReference type="PANTHER" id="PTHR13456:SF0">
    <property type="entry name" value="UPF0729 PROTEIN C18ORF32"/>
    <property type="match status" value="1"/>
</dbReference>
<dbReference type="InterPro" id="IPR026776">
    <property type="entry name" value="UPF0729_C18orf32-like"/>
</dbReference>
<name>A0A8W8I064_MAGGI</name>
<dbReference type="Proteomes" id="UP000005408">
    <property type="component" value="Unassembled WGS sequence"/>
</dbReference>
<feature type="chain" id="PRO_5042430728" evidence="3">
    <location>
        <begin position="26"/>
        <end position="80"/>
    </location>
</feature>
<feature type="region of interest" description="Disordered" evidence="2">
    <location>
        <begin position="41"/>
        <end position="60"/>
    </location>
</feature>
<proteinExistence type="inferred from homology"/>
<dbReference type="EnsemblMetazoa" id="G11794.2">
    <property type="protein sequence ID" value="G11794.2:cds"/>
    <property type="gene ID" value="G11794"/>
</dbReference>
<comment type="similarity">
    <text evidence="1">Belongs to the UPF0729 family.</text>
</comment>
<dbReference type="AlphaFoldDB" id="A0A8W8I064"/>
<keyword evidence="5" id="KW-1185">Reference proteome</keyword>
<organism evidence="4 5">
    <name type="scientific">Magallana gigas</name>
    <name type="common">Pacific oyster</name>
    <name type="synonym">Crassostrea gigas</name>
    <dbReference type="NCBI Taxonomy" id="29159"/>
    <lineage>
        <taxon>Eukaryota</taxon>
        <taxon>Metazoa</taxon>
        <taxon>Spiralia</taxon>
        <taxon>Lophotrochozoa</taxon>
        <taxon>Mollusca</taxon>
        <taxon>Bivalvia</taxon>
        <taxon>Autobranchia</taxon>
        <taxon>Pteriomorphia</taxon>
        <taxon>Ostreida</taxon>
        <taxon>Ostreoidea</taxon>
        <taxon>Ostreidae</taxon>
        <taxon>Magallana</taxon>
    </lineage>
</organism>
<evidence type="ECO:0000313" key="5">
    <source>
        <dbReference type="Proteomes" id="UP000005408"/>
    </source>
</evidence>
<sequence>MVCVPCIVIPVLLWVFHKFIQPLISKFWPWSKTTTIKDAKGCSQTDEDTKVNPTENGVYQNGTTAKSEVIAGGGGSKKEN</sequence>
<evidence type="ECO:0000256" key="1">
    <source>
        <dbReference type="ARBA" id="ARBA00007959"/>
    </source>
</evidence>
<evidence type="ECO:0000313" key="4">
    <source>
        <dbReference type="EnsemblMetazoa" id="G11794.2:cds"/>
    </source>
</evidence>
<evidence type="ECO:0000256" key="2">
    <source>
        <dbReference type="SAM" id="MobiDB-lite"/>
    </source>
</evidence>
<feature type="signal peptide" evidence="3">
    <location>
        <begin position="1"/>
        <end position="25"/>
    </location>
</feature>
<reference evidence="4" key="1">
    <citation type="submission" date="2022-08" db="UniProtKB">
        <authorList>
            <consortium name="EnsemblMetazoa"/>
        </authorList>
    </citation>
    <scope>IDENTIFICATION</scope>
    <source>
        <strain evidence="4">05x7-T-G4-1.051#20</strain>
    </source>
</reference>
<protein>
    <submittedName>
        <fullName evidence="4">Uncharacterized protein</fullName>
    </submittedName>
</protein>
<feature type="compositionally biased region" description="Polar residues" evidence="2">
    <location>
        <begin position="51"/>
        <end position="60"/>
    </location>
</feature>
<keyword evidence="3" id="KW-0732">Signal</keyword>
<dbReference type="Pfam" id="PF14975">
    <property type="entry name" value="DUF4512"/>
    <property type="match status" value="1"/>
</dbReference>
<dbReference type="PANTHER" id="PTHR13456">
    <property type="entry name" value="UPF0729 PROTEIN C18ORF32"/>
    <property type="match status" value="1"/>
</dbReference>
<accession>A0A8W8I064</accession>
<dbReference type="EnsemblMetazoa" id="G11794.1">
    <property type="protein sequence ID" value="G11794.1:cds"/>
    <property type="gene ID" value="G11794"/>
</dbReference>